<organism evidence="2 3">
    <name type="scientific">Dendrobium catenatum</name>
    <dbReference type="NCBI Taxonomy" id="906689"/>
    <lineage>
        <taxon>Eukaryota</taxon>
        <taxon>Viridiplantae</taxon>
        <taxon>Streptophyta</taxon>
        <taxon>Embryophyta</taxon>
        <taxon>Tracheophyta</taxon>
        <taxon>Spermatophyta</taxon>
        <taxon>Magnoliopsida</taxon>
        <taxon>Liliopsida</taxon>
        <taxon>Asparagales</taxon>
        <taxon>Orchidaceae</taxon>
        <taxon>Epidendroideae</taxon>
        <taxon>Malaxideae</taxon>
        <taxon>Dendrobiinae</taxon>
        <taxon>Dendrobium</taxon>
    </lineage>
</organism>
<keyword evidence="1" id="KW-0472">Membrane</keyword>
<dbReference type="AlphaFoldDB" id="A0A2I0V978"/>
<evidence type="ECO:0000313" key="2">
    <source>
        <dbReference type="EMBL" id="PKU59962.1"/>
    </source>
</evidence>
<dbReference type="EMBL" id="KZ505283">
    <property type="protein sequence ID" value="PKU59962.1"/>
    <property type="molecule type" value="Genomic_DNA"/>
</dbReference>
<reference evidence="2 3" key="2">
    <citation type="journal article" date="2017" name="Nature">
        <title>The Apostasia genome and the evolution of orchids.</title>
        <authorList>
            <person name="Zhang G.Q."/>
            <person name="Liu K.W."/>
            <person name="Li Z."/>
            <person name="Lohaus R."/>
            <person name="Hsiao Y.Y."/>
            <person name="Niu S.C."/>
            <person name="Wang J.Y."/>
            <person name="Lin Y.C."/>
            <person name="Xu Q."/>
            <person name="Chen L.J."/>
            <person name="Yoshida K."/>
            <person name="Fujiwara S."/>
            <person name="Wang Z.W."/>
            <person name="Zhang Y.Q."/>
            <person name="Mitsuda N."/>
            <person name="Wang M."/>
            <person name="Liu G.H."/>
            <person name="Pecoraro L."/>
            <person name="Huang H.X."/>
            <person name="Xiao X.J."/>
            <person name="Lin M."/>
            <person name="Wu X.Y."/>
            <person name="Wu W.L."/>
            <person name="Chen Y.Y."/>
            <person name="Chang S.B."/>
            <person name="Sakamoto S."/>
            <person name="Ohme-Takagi M."/>
            <person name="Yagi M."/>
            <person name="Zeng S.J."/>
            <person name="Shen C.Y."/>
            <person name="Yeh C.M."/>
            <person name="Luo Y.B."/>
            <person name="Tsai W.C."/>
            <person name="Van de Peer Y."/>
            <person name="Liu Z.J."/>
        </authorList>
    </citation>
    <scope>NUCLEOTIDE SEQUENCE [LARGE SCALE GENOMIC DNA]</scope>
    <source>
        <tissue evidence="2">The whole plant</tissue>
    </source>
</reference>
<keyword evidence="1" id="KW-0812">Transmembrane</keyword>
<dbReference type="Proteomes" id="UP000233837">
    <property type="component" value="Unassembled WGS sequence"/>
</dbReference>
<feature type="transmembrane region" description="Helical" evidence="1">
    <location>
        <begin position="75"/>
        <end position="93"/>
    </location>
</feature>
<sequence>MPGPGPQMMYALGSGTGLMRFSHGRFTPQHCLFYALNAFIGPDLCSFAEWMASFFPPGTAGRRLGGLAMEFVHHPFYYILVLGFPFSLFYAWLSRVLLSKGLVDTVSGVSLVHFDCF</sequence>
<accession>A0A2I0V978</accession>
<name>A0A2I0V978_9ASPA</name>
<gene>
    <name evidence="2" type="ORF">MA16_Dca028734</name>
</gene>
<dbReference type="PANTHER" id="PTHR38543">
    <property type="entry name" value="OS04G0465800 PROTEIN"/>
    <property type="match status" value="1"/>
</dbReference>
<proteinExistence type="predicted"/>
<evidence type="ECO:0000256" key="1">
    <source>
        <dbReference type="SAM" id="Phobius"/>
    </source>
</evidence>
<evidence type="ECO:0000313" key="3">
    <source>
        <dbReference type="Proteomes" id="UP000233837"/>
    </source>
</evidence>
<dbReference type="PANTHER" id="PTHR38543:SF1">
    <property type="entry name" value="OS04G0465800 PROTEIN"/>
    <property type="match status" value="1"/>
</dbReference>
<protein>
    <submittedName>
        <fullName evidence="2">Uncharacterized protein</fullName>
    </submittedName>
</protein>
<keyword evidence="1" id="KW-1133">Transmembrane helix</keyword>
<reference evidence="2 3" key="1">
    <citation type="journal article" date="2016" name="Sci. Rep.">
        <title>The Dendrobium catenatum Lindl. genome sequence provides insights into polysaccharide synthase, floral development and adaptive evolution.</title>
        <authorList>
            <person name="Zhang G.Q."/>
            <person name="Xu Q."/>
            <person name="Bian C."/>
            <person name="Tsai W.C."/>
            <person name="Yeh C.M."/>
            <person name="Liu K.W."/>
            <person name="Yoshida K."/>
            <person name="Zhang L.S."/>
            <person name="Chang S.B."/>
            <person name="Chen F."/>
            <person name="Shi Y."/>
            <person name="Su Y.Y."/>
            <person name="Zhang Y.Q."/>
            <person name="Chen L.J."/>
            <person name="Yin Y."/>
            <person name="Lin M."/>
            <person name="Huang H."/>
            <person name="Deng H."/>
            <person name="Wang Z.W."/>
            <person name="Zhu S.L."/>
            <person name="Zhao X."/>
            <person name="Deng C."/>
            <person name="Niu S.C."/>
            <person name="Huang J."/>
            <person name="Wang M."/>
            <person name="Liu G.H."/>
            <person name="Yang H.J."/>
            <person name="Xiao X.J."/>
            <person name="Hsiao Y.Y."/>
            <person name="Wu W.L."/>
            <person name="Chen Y.Y."/>
            <person name="Mitsuda N."/>
            <person name="Ohme-Takagi M."/>
            <person name="Luo Y.B."/>
            <person name="Van de Peer Y."/>
            <person name="Liu Z.J."/>
        </authorList>
    </citation>
    <scope>NUCLEOTIDE SEQUENCE [LARGE SCALE GENOMIC DNA]</scope>
    <source>
        <tissue evidence="2">The whole plant</tissue>
    </source>
</reference>
<keyword evidence="3" id="KW-1185">Reference proteome</keyword>